<comment type="caution">
    <text evidence="3">The sequence shown here is derived from an EMBL/GenBank/DDBJ whole genome shotgun (WGS) entry which is preliminary data.</text>
</comment>
<feature type="region of interest" description="Disordered" evidence="1">
    <location>
        <begin position="141"/>
        <end position="173"/>
    </location>
</feature>
<proteinExistence type="predicted"/>
<feature type="region of interest" description="Disordered" evidence="1">
    <location>
        <begin position="198"/>
        <end position="258"/>
    </location>
</feature>
<name>A0A8J4Y049_CHIOP</name>
<dbReference type="EMBL" id="JACEEZ010015831">
    <property type="protein sequence ID" value="KAG0718568.1"/>
    <property type="molecule type" value="Genomic_DNA"/>
</dbReference>
<organism evidence="3 4">
    <name type="scientific">Chionoecetes opilio</name>
    <name type="common">Atlantic snow crab</name>
    <name type="synonym">Cancer opilio</name>
    <dbReference type="NCBI Taxonomy" id="41210"/>
    <lineage>
        <taxon>Eukaryota</taxon>
        <taxon>Metazoa</taxon>
        <taxon>Ecdysozoa</taxon>
        <taxon>Arthropoda</taxon>
        <taxon>Crustacea</taxon>
        <taxon>Multicrustacea</taxon>
        <taxon>Malacostraca</taxon>
        <taxon>Eumalacostraca</taxon>
        <taxon>Eucarida</taxon>
        <taxon>Decapoda</taxon>
        <taxon>Pleocyemata</taxon>
        <taxon>Brachyura</taxon>
        <taxon>Eubrachyura</taxon>
        <taxon>Majoidea</taxon>
        <taxon>Majidae</taxon>
        <taxon>Chionoecetes</taxon>
    </lineage>
</organism>
<feature type="compositionally biased region" description="Polar residues" evidence="1">
    <location>
        <begin position="198"/>
        <end position="251"/>
    </location>
</feature>
<feature type="transmembrane region" description="Helical" evidence="2">
    <location>
        <begin position="55"/>
        <end position="81"/>
    </location>
</feature>
<keyword evidence="2" id="KW-0472">Membrane</keyword>
<evidence type="ECO:0000256" key="1">
    <source>
        <dbReference type="SAM" id="MobiDB-lite"/>
    </source>
</evidence>
<evidence type="ECO:0000313" key="3">
    <source>
        <dbReference type="EMBL" id="KAG0718568.1"/>
    </source>
</evidence>
<sequence>MVPFLFTLEECIHESDIHNSLMVQPIPLDKFFVIQLAENFSSGTKMPELALAEELFAVVGPILVILSFLAFLPGLLGWLLWVTLNTQAAHLIQPFQYHTRHTSPTQPSAQPLSVTLCSANILLCPEVISRFNNCPVGEQGVTMHSGPQLPSEIPPVCPSNRLRTQSVPPTDSGLRLSLQQIQDSVCLQRLRLRLSLPTDSDSVCPSNRLRTQSVPPTDSGLSLSLQQTQDSVCPSNRLRTQSVPPTDSGLSLSLPKDSGTSVIPSNRLRIAASSLGK</sequence>
<evidence type="ECO:0000313" key="4">
    <source>
        <dbReference type="Proteomes" id="UP000770661"/>
    </source>
</evidence>
<dbReference type="Proteomes" id="UP000770661">
    <property type="component" value="Unassembled WGS sequence"/>
</dbReference>
<evidence type="ECO:0000256" key="2">
    <source>
        <dbReference type="SAM" id="Phobius"/>
    </source>
</evidence>
<protein>
    <submittedName>
        <fullName evidence="3">Uncharacterized protein</fullName>
    </submittedName>
</protein>
<keyword evidence="4" id="KW-1185">Reference proteome</keyword>
<keyword evidence="2" id="KW-1133">Transmembrane helix</keyword>
<dbReference type="AlphaFoldDB" id="A0A8J4Y049"/>
<reference evidence="3" key="1">
    <citation type="submission" date="2020-07" db="EMBL/GenBank/DDBJ databases">
        <title>The High-quality genome of the commercially important snow crab, Chionoecetes opilio.</title>
        <authorList>
            <person name="Jeong J.-H."/>
            <person name="Ryu S."/>
        </authorList>
    </citation>
    <scope>NUCLEOTIDE SEQUENCE</scope>
    <source>
        <strain evidence="3">MADBK_172401_WGS</strain>
        <tissue evidence="3">Digestive gland</tissue>
    </source>
</reference>
<gene>
    <name evidence="3" type="ORF">GWK47_052194</name>
</gene>
<keyword evidence="2" id="KW-0812">Transmembrane</keyword>
<accession>A0A8J4Y049</accession>